<dbReference type="GO" id="GO:0051301">
    <property type="term" value="P:cell division"/>
    <property type="evidence" value="ECO:0007669"/>
    <property type="project" value="UniProtKB-KW"/>
</dbReference>
<evidence type="ECO:0000256" key="11">
    <source>
        <dbReference type="SAM" id="MobiDB-lite"/>
    </source>
</evidence>
<dbReference type="PANTHER" id="PTHR13108:SF9">
    <property type="entry name" value="CONDENSIN COMPLEX SUBUNIT 2"/>
    <property type="match status" value="1"/>
</dbReference>
<keyword evidence="9" id="KW-0226">DNA condensation</keyword>
<evidence type="ECO:0000256" key="2">
    <source>
        <dbReference type="ARBA" id="ARBA00004496"/>
    </source>
</evidence>
<evidence type="ECO:0000256" key="4">
    <source>
        <dbReference type="ARBA" id="ARBA00016065"/>
    </source>
</evidence>
<comment type="subcellular location">
    <subcellularLocation>
        <location evidence="1">Chromosome</location>
    </subcellularLocation>
    <subcellularLocation>
        <location evidence="2">Cytoplasm</location>
    </subcellularLocation>
</comment>
<dbReference type="Pfam" id="PF05786">
    <property type="entry name" value="Cnd2"/>
    <property type="match status" value="1"/>
</dbReference>
<protein>
    <recommendedName>
        <fullName evidence="4">Condensin complex subunit 2</fullName>
    </recommendedName>
</protein>
<keyword evidence="13" id="KW-1185">Reference proteome</keyword>
<dbReference type="AlphaFoldDB" id="A0A8H7ZMP6"/>
<dbReference type="GO" id="GO:0000796">
    <property type="term" value="C:condensin complex"/>
    <property type="evidence" value="ECO:0007669"/>
    <property type="project" value="InterPro"/>
</dbReference>
<keyword evidence="8" id="KW-0498">Mitosis</keyword>
<name>A0A8H7ZMP6_9FUNG</name>
<evidence type="ECO:0000256" key="3">
    <source>
        <dbReference type="ARBA" id="ARBA00009471"/>
    </source>
</evidence>
<comment type="caution">
    <text evidence="12">The sequence shown here is derived from an EMBL/GenBank/DDBJ whole genome shotgun (WGS) entry which is preliminary data.</text>
</comment>
<keyword evidence="6" id="KW-0963">Cytoplasm</keyword>
<reference evidence="12 13" key="1">
    <citation type="journal article" name="Sci. Rep.">
        <title>Genome-scale phylogenetic analyses confirm Olpidium as the closest living zoosporic fungus to the non-flagellated, terrestrial fungi.</title>
        <authorList>
            <person name="Chang Y."/>
            <person name="Rochon D."/>
            <person name="Sekimoto S."/>
            <person name="Wang Y."/>
            <person name="Chovatia M."/>
            <person name="Sandor L."/>
            <person name="Salamov A."/>
            <person name="Grigoriev I.V."/>
            <person name="Stajich J.E."/>
            <person name="Spatafora J.W."/>
        </authorList>
    </citation>
    <scope>NUCLEOTIDE SEQUENCE [LARGE SCALE GENOMIC DNA]</scope>
    <source>
        <strain evidence="12">S191</strain>
    </source>
</reference>
<evidence type="ECO:0000313" key="12">
    <source>
        <dbReference type="EMBL" id="KAG5456251.1"/>
    </source>
</evidence>
<dbReference type="Proteomes" id="UP000673691">
    <property type="component" value="Unassembled WGS sequence"/>
</dbReference>
<keyword evidence="7" id="KW-0132">Cell division</keyword>
<organism evidence="12 13">
    <name type="scientific">Olpidium bornovanus</name>
    <dbReference type="NCBI Taxonomy" id="278681"/>
    <lineage>
        <taxon>Eukaryota</taxon>
        <taxon>Fungi</taxon>
        <taxon>Fungi incertae sedis</taxon>
        <taxon>Olpidiomycota</taxon>
        <taxon>Olpidiomycotina</taxon>
        <taxon>Olpidiomycetes</taxon>
        <taxon>Olpidiales</taxon>
        <taxon>Olpidiaceae</taxon>
        <taxon>Olpidium</taxon>
    </lineage>
</organism>
<keyword evidence="5" id="KW-0158">Chromosome</keyword>
<sequence>MTVRNDMGFIFRFPSCLQRAVDASISLQQQEERQNSAEDAIAAGDSVSPRKADAGGVMTGGEERRFVDVLKSVRAGYPPKLAGDISAAFCFMCLLHLANEKGLHIRSEEELGQLVVRQEQTV</sequence>
<dbReference type="EMBL" id="JAEFCI010012031">
    <property type="protein sequence ID" value="KAG5456251.1"/>
    <property type="molecule type" value="Genomic_DNA"/>
</dbReference>
<comment type="similarity">
    <text evidence="3">Belongs to the CND2 (condensin subunit 2) family.</text>
</comment>
<dbReference type="PANTHER" id="PTHR13108">
    <property type="entry name" value="CONDENSIN COMPLEX SUBUNIT 2"/>
    <property type="match status" value="1"/>
</dbReference>
<dbReference type="OrthoDB" id="362021at2759"/>
<evidence type="ECO:0000256" key="9">
    <source>
        <dbReference type="ARBA" id="ARBA00023067"/>
    </source>
</evidence>
<evidence type="ECO:0000256" key="6">
    <source>
        <dbReference type="ARBA" id="ARBA00022490"/>
    </source>
</evidence>
<keyword evidence="10" id="KW-0131">Cell cycle</keyword>
<dbReference type="GO" id="GO:0003682">
    <property type="term" value="F:chromatin binding"/>
    <property type="evidence" value="ECO:0007669"/>
    <property type="project" value="TreeGrafter"/>
</dbReference>
<evidence type="ECO:0000256" key="10">
    <source>
        <dbReference type="ARBA" id="ARBA00023306"/>
    </source>
</evidence>
<evidence type="ECO:0000256" key="7">
    <source>
        <dbReference type="ARBA" id="ARBA00022618"/>
    </source>
</evidence>
<dbReference type="InterPro" id="IPR022816">
    <property type="entry name" value="Condensin_barren_su2"/>
</dbReference>
<evidence type="ECO:0000256" key="5">
    <source>
        <dbReference type="ARBA" id="ARBA00022454"/>
    </source>
</evidence>
<dbReference type="GO" id="GO:0007076">
    <property type="term" value="P:mitotic chromosome condensation"/>
    <property type="evidence" value="ECO:0007669"/>
    <property type="project" value="InterPro"/>
</dbReference>
<dbReference type="GO" id="GO:0005737">
    <property type="term" value="C:cytoplasm"/>
    <property type="evidence" value="ECO:0007669"/>
    <property type="project" value="UniProtKB-SubCell"/>
</dbReference>
<evidence type="ECO:0000256" key="8">
    <source>
        <dbReference type="ARBA" id="ARBA00022776"/>
    </source>
</evidence>
<evidence type="ECO:0000313" key="13">
    <source>
        <dbReference type="Proteomes" id="UP000673691"/>
    </source>
</evidence>
<feature type="region of interest" description="Disordered" evidence="11">
    <location>
        <begin position="28"/>
        <end position="58"/>
    </location>
</feature>
<evidence type="ECO:0000256" key="1">
    <source>
        <dbReference type="ARBA" id="ARBA00004286"/>
    </source>
</evidence>
<accession>A0A8H7ZMP6</accession>
<proteinExistence type="inferred from homology"/>
<gene>
    <name evidence="12" type="ORF">BJ554DRAFT_4057</name>
</gene>